<comment type="caution">
    <text evidence="2">The sequence shown here is derived from an EMBL/GenBank/DDBJ whole genome shotgun (WGS) entry which is preliminary data.</text>
</comment>
<dbReference type="EMBL" id="DSOV01000007">
    <property type="protein sequence ID" value="HEN41139.1"/>
    <property type="molecule type" value="Genomic_DNA"/>
</dbReference>
<proteinExistence type="inferred from homology"/>
<protein>
    <submittedName>
        <fullName evidence="2">DUF47 domain-containing protein</fullName>
    </submittedName>
</protein>
<gene>
    <name evidence="2" type="ORF">ENQ87_02000</name>
</gene>
<dbReference type="InterPro" id="IPR038078">
    <property type="entry name" value="PhoU-like_sf"/>
</dbReference>
<dbReference type="Pfam" id="PF01865">
    <property type="entry name" value="PhoU_div"/>
    <property type="match status" value="1"/>
</dbReference>
<reference evidence="2" key="1">
    <citation type="journal article" date="2020" name="mSystems">
        <title>Genome- and Community-Level Interaction Insights into Carbon Utilization and Element Cycling Functions of Hydrothermarchaeota in Hydrothermal Sediment.</title>
        <authorList>
            <person name="Zhou Z."/>
            <person name="Liu Y."/>
            <person name="Xu W."/>
            <person name="Pan J."/>
            <person name="Luo Z.H."/>
            <person name="Li M."/>
        </authorList>
    </citation>
    <scope>NUCLEOTIDE SEQUENCE [LARGE SCALE GENOMIC DNA]</scope>
    <source>
        <strain evidence="2">SpSt-349</strain>
    </source>
</reference>
<dbReference type="PANTHER" id="PTHR37298:SF1">
    <property type="entry name" value="UPF0111 PROTEIN YKAA"/>
    <property type="match status" value="1"/>
</dbReference>
<dbReference type="Gene3D" id="1.20.58.220">
    <property type="entry name" value="Phosphate transport system protein phou homolog 2, domain 2"/>
    <property type="match status" value="1"/>
</dbReference>
<evidence type="ECO:0000313" key="2">
    <source>
        <dbReference type="EMBL" id="HEN41139.1"/>
    </source>
</evidence>
<organism evidence="2">
    <name type="scientific">Geobacter metallireducens</name>
    <dbReference type="NCBI Taxonomy" id="28232"/>
    <lineage>
        <taxon>Bacteria</taxon>
        <taxon>Pseudomonadati</taxon>
        <taxon>Thermodesulfobacteriota</taxon>
        <taxon>Desulfuromonadia</taxon>
        <taxon>Geobacterales</taxon>
        <taxon>Geobacteraceae</taxon>
        <taxon>Geobacter</taxon>
    </lineage>
</organism>
<accession>A0A831XD43</accession>
<dbReference type="InterPro" id="IPR052912">
    <property type="entry name" value="UPF0111_domain"/>
</dbReference>
<dbReference type="InterPro" id="IPR018445">
    <property type="entry name" value="Put_Phosphate_transp_reg"/>
</dbReference>
<dbReference type="AlphaFoldDB" id="A0A831XD43"/>
<dbReference type="PANTHER" id="PTHR37298">
    <property type="entry name" value="UPF0111 PROTEIN YKAA"/>
    <property type="match status" value="1"/>
</dbReference>
<sequence>MFGLIPKEEKFFALFKDMTANIIEGAKLLKDMMDNYDDPQGSQKKIKDVEHKGDQITHDIIQKLNKSFVTPLDREDIYALAAALDDIIDLIDASAIRFIMYNVEKPTQEAKELAFIILKSCEAVARAVAQLGGKFEHIAESCVEVNALENEGDRVCREAISRLFDEEKDPIQLIKWKEIYEILERATDKCEDAANILESVVVKNA</sequence>
<comment type="similarity">
    <text evidence="1">Belongs to the UPF0111 family.</text>
</comment>
<name>A0A831XD43_GEOME</name>
<evidence type="ECO:0000256" key="1">
    <source>
        <dbReference type="ARBA" id="ARBA00008591"/>
    </source>
</evidence>